<dbReference type="Gene3D" id="3.20.20.480">
    <property type="entry name" value="Trimethylamine methyltransferase-like"/>
    <property type="match status" value="1"/>
</dbReference>
<dbReference type="GO" id="GO:0015948">
    <property type="term" value="P:methanogenesis"/>
    <property type="evidence" value="ECO:0007669"/>
    <property type="project" value="InterPro"/>
</dbReference>
<comment type="similarity">
    <text evidence="1">Belongs to the trimethylamine methyltransferase family.</text>
</comment>
<dbReference type="InterPro" id="IPR010426">
    <property type="entry name" value="MTTB_MeTrfase"/>
</dbReference>
<dbReference type="AlphaFoldDB" id="H6LIG8"/>
<accession>H6LIG8</accession>
<dbReference type="HOGENOM" id="CLU_033581_1_0_9"/>
<dbReference type="InterPro" id="IPR038601">
    <property type="entry name" value="MttB-like_sf"/>
</dbReference>
<sequence>MKEFNTRFMGAKGVSFLTREEMGKIHSCTLELLQEVGVEVQHKGALELLKKAGCIVNKKRVSMPPALVEWAIKQAPSRILLYDRNGDFAMDVSEKNSYYGVGSACPNIVDSFTGEIRLCNEEDNKNCVKVADAMPYIDYMMSMAQVYGHPKSSFDHEYAAMIRYSSKPQVVITADLESTKNVVEMASVVRGGIEELVKKPLFILYCEPTSPLVCTKDSVEKVMYMAENNLPVLYAPIPMNGATGPMTCAGSLIQANAECLAGLVIAQVTRPGAPFLYGAIITNMDMKSLQPTYASPETMMESLAMSEMGCDFYHLPTWGTAGCTSSKLPDEQAVLEGTQYITLAGLSGANIIHDVGYTAFGLAFSLDLVVMMNDVIGRVRRLFDGINMTKEYLCMDDLKEVGPKGHYLGQLSTRKFNSEMWESEIEDRNEYDRWQDLGSKTMGQRANEMVKNIIENGELNTLPKEMDDKIVAILDAADAKEKELEKK</sequence>
<dbReference type="STRING" id="931626.Awo_c05430"/>
<organism evidence="4 5">
    <name type="scientific">Acetobacterium woodii (strain ATCC 29683 / DSM 1030 / JCM 2381 / KCTC 1655 / WB1)</name>
    <dbReference type="NCBI Taxonomy" id="931626"/>
    <lineage>
        <taxon>Bacteria</taxon>
        <taxon>Bacillati</taxon>
        <taxon>Bacillota</taxon>
        <taxon>Clostridia</taxon>
        <taxon>Eubacteriales</taxon>
        <taxon>Eubacteriaceae</taxon>
        <taxon>Acetobacterium</taxon>
    </lineage>
</organism>
<dbReference type="KEGG" id="awo:Awo_c05430"/>
<keyword evidence="2 4" id="KW-0489">Methyltransferase</keyword>
<dbReference type="GO" id="GO:0032259">
    <property type="term" value="P:methylation"/>
    <property type="evidence" value="ECO:0007669"/>
    <property type="project" value="UniProtKB-KW"/>
</dbReference>
<reference evidence="4 5" key="2">
    <citation type="journal article" date="2012" name="PLoS ONE">
        <title>An ancient pathway combining carbon dioxide fixation with the generation and utilization of a sodium ion gradient for ATP synthesis.</title>
        <authorList>
            <person name="Poehlein A."/>
            <person name="Schmidt S."/>
            <person name="Kaster A.K."/>
            <person name="Goenrich M."/>
            <person name="Vollmers J."/>
            <person name="Thurmer A."/>
            <person name="Bertsch J."/>
            <person name="Schuchmann K."/>
            <person name="Voigt B."/>
            <person name="Hecker M."/>
            <person name="Daniel R."/>
            <person name="Thauer R.K."/>
            <person name="Gottschalk G."/>
            <person name="Muller V."/>
        </authorList>
    </citation>
    <scope>NUCLEOTIDE SEQUENCE [LARGE SCALE GENOMIC DNA]</scope>
    <source>
        <strain evidence="5">ATCC 29683 / DSM 1030 / JCM 2381 / KCTC 1655 / WB1</strain>
    </source>
</reference>
<evidence type="ECO:0000313" key="4">
    <source>
        <dbReference type="EMBL" id="AFA47342.1"/>
    </source>
</evidence>
<dbReference type="EC" id="2.1.1.-" evidence="4"/>
<protein>
    <submittedName>
        <fullName evidence="4">Methyltransferase 1 MttB3</fullName>
        <ecNumber evidence="4">2.1.1.-</ecNumber>
    </submittedName>
</protein>
<dbReference type="Pfam" id="PF06253">
    <property type="entry name" value="MTTB"/>
    <property type="match status" value="1"/>
</dbReference>
<evidence type="ECO:0000313" key="5">
    <source>
        <dbReference type="Proteomes" id="UP000007177"/>
    </source>
</evidence>
<dbReference type="eggNOG" id="COG5598">
    <property type="taxonomic scope" value="Bacteria"/>
</dbReference>
<evidence type="ECO:0000256" key="2">
    <source>
        <dbReference type="ARBA" id="ARBA00022603"/>
    </source>
</evidence>
<proteinExistence type="inferred from homology"/>
<evidence type="ECO:0000256" key="3">
    <source>
        <dbReference type="ARBA" id="ARBA00022679"/>
    </source>
</evidence>
<keyword evidence="5" id="KW-1185">Reference proteome</keyword>
<dbReference type="RefSeq" id="WP_014354945.1">
    <property type="nucleotide sequence ID" value="NC_016894.1"/>
</dbReference>
<evidence type="ECO:0000256" key="1">
    <source>
        <dbReference type="ARBA" id="ARBA00007137"/>
    </source>
</evidence>
<reference evidence="5" key="1">
    <citation type="submission" date="2011-07" db="EMBL/GenBank/DDBJ databases">
        <title>Complete genome sequence of Acetobacterium woodii.</title>
        <authorList>
            <person name="Poehlein A."/>
            <person name="Schmidt S."/>
            <person name="Kaster A.-K."/>
            <person name="Goenrich M."/>
            <person name="Vollmers J."/>
            <person name="Thuermer A."/>
            <person name="Gottschalk G."/>
            <person name="Thauer R.K."/>
            <person name="Daniel R."/>
            <person name="Mueller V."/>
        </authorList>
    </citation>
    <scope>NUCLEOTIDE SEQUENCE [LARGE SCALE GENOMIC DNA]</scope>
    <source>
        <strain evidence="5">ATCC 29683 / DSM 1030 / JCM 2381 / KCTC 1655 / WB1</strain>
    </source>
</reference>
<keyword evidence="3 4" id="KW-0808">Transferase</keyword>
<name>H6LIG8_ACEWD</name>
<dbReference type="EMBL" id="CP002987">
    <property type="protein sequence ID" value="AFA47342.1"/>
    <property type="molecule type" value="Genomic_DNA"/>
</dbReference>
<dbReference type="Proteomes" id="UP000007177">
    <property type="component" value="Chromosome"/>
</dbReference>
<dbReference type="GO" id="GO:0008168">
    <property type="term" value="F:methyltransferase activity"/>
    <property type="evidence" value="ECO:0007669"/>
    <property type="project" value="UniProtKB-KW"/>
</dbReference>
<gene>
    <name evidence="4" type="primary">mttB3</name>
    <name evidence="4" type="ordered locus">Awo_c05430</name>
</gene>
<dbReference type="OrthoDB" id="5418352at2"/>